<keyword evidence="3" id="KW-1185">Reference proteome</keyword>
<dbReference type="Proteomes" id="UP000018208">
    <property type="component" value="Unassembled WGS sequence"/>
</dbReference>
<accession>V6LB30</accession>
<organism evidence="1">
    <name type="scientific">Spironucleus salmonicida</name>
    <dbReference type="NCBI Taxonomy" id="348837"/>
    <lineage>
        <taxon>Eukaryota</taxon>
        <taxon>Metamonada</taxon>
        <taxon>Diplomonadida</taxon>
        <taxon>Hexamitidae</taxon>
        <taxon>Hexamitinae</taxon>
        <taxon>Spironucleus</taxon>
    </lineage>
</organism>
<evidence type="ECO:0000313" key="3">
    <source>
        <dbReference type="Proteomes" id="UP000018208"/>
    </source>
</evidence>
<evidence type="ECO:0000313" key="2">
    <source>
        <dbReference type="EMBL" id="KAH0569587.1"/>
    </source>
</evidence>
<reference evidence="1 2" key="1">
    <citation type="journal article" date="2014" name="PLoS Genet.">
        <title>The Genome of Spironucleus salmonicida Highlights a Fish Pathogen Adapted to Fluctuating Environments.</title>
        <authorList>
            <person name="Xu F."/>
            <person name="Jerlstrom-Hultqvist J."/>
            <person name="Einarsson E."/>
            <person name="Astvaldsson A."/>
            <person name="Svard S.G."/>
            <person name="Andersson J.O."/>
        </authorList>
    </citation>
    <scope>NUCLEOTIDE SEQUENCE</scope>
    <source>
        <strain evidence="2">ATCC 50377</strain>
    </source>
</reference>
<evidence type="ECO:0000313" key="1">
    <source>
        <dbReference type="EMBL" id="EST41627.1"/>
    </source>
</evidence>
<dbReference type="EMBL" id="KI546169">
    <property type="protein sequence ID" value="EST41627.1"/>
    <property type="molecule type" value="Genomic_DNA"/>
</dbReference>
<dbReference type="VEuPathDB" id="GiardiaDB:SS50377_28541"/>
<dbReference type="AlphaFoldDB" id="V6LB30"/>
<protein>
    <submittedName>
        <fullName evidence="1">Uncharacterized protein</fullName>
    </submittedName>
</protein>
<dbReference type="EMBL" id="AUWU02000009">
    <property type="protein sequence ID" value="KAH0569587.1"/>
    <property type="molecule type" value="Genomic_DNA"/>
</dbReference>
<reference evidence="2" key="2">
    <citation type="submission" date="2020-12" db="EMBL/GenBank/DDBJ databases">
        <title>New Spironucleus salmonicida genome in near-complete chromosomes.</title>
        <authorList>
            <person name="Xu F."/>
            <person name="Kurt Z."/>
            <person name="Jimenez-Gonzalez A."/>
            <person name="Astvaldsson A."/>
            <person name="Andersson J.O."/>
            <person name="Svard S.G."/>
        </authorList>
    </citation>
    <scope>NUCLEOTIDE SEQUENCE</scope>
    <source>
        <strain evidence="2">ATCC 50377</strain>
    </source>
</reference>
<proteinExistence type="predicted"/>
<name>V6LB30_9EUKA</name>
<sequence>MLNMQLIHQNDYLLLVQSPLLVQRSQLHCCQQGFSVISDWAPGATAFYSFRAFLAALLSLIVLIEPHASPLNNETIDHKITIIRKNTDSQIKYTKILISIFIQSKVVLKIISLQYFGE</sequence>
<gene>
    <name evidence="1" type="ORF">SS50377_18982</name>
    <name evidence="2" type="ORF">SS50377_28541</name>
</gene>